<dbReference type="PROSITE" id="PS51257">
    <property type="entry name" value="PROKAR_LIPOPROTEIN"/>
    <property type="match status" value="1"/>
</dbReference>
<accession>A0ABW6ZH81</accession>
<keyword evidence="2" id="KW-1185">Reference proteome</keyword>
<dbReference type="EMBL" id="JBAFUR010000003">
    <property type="protein sequence ID" value="MFG1253167.1"/>
    <property type="molecule type" value="Genomic_DNA"/>
</dbReference>
<comment type="caution">
    <text evidence="1">The sequence shown here is derived from an EMBL/GenBank/DDBJ whole genome shotgun (WGS) entry which is preliminary data.</text>
</comment>
<proteinExistence type="predicted"/>
<reference evidence="1 2" key="1">
    <citation type="submission" date="2024-02" db="EMBL/GenBank/DDBJ databases">
        <title>Expansion and revision of Xanthobacter and proposal of Roseixanthobacter gen. nov.</title>
        <authorList>
            <person name="Soltysiak M.P.M."/>
            <person name="Jalihal A."/>
            <person name="Ory A."/>
            <person name="Chrisophersen C."/>
            <person name="Lee A.D."/>
            <person name="Boulton J."/>
            <person name="Springer M."/>
        </authorList>
    </citation>
    <scope>NUCLEOTIDE SEQUENCE [LARGE SCALE GENOMIC DNA]</scope>
    <source>
        <strain evidence="1 2">CB5</strain>
    </source>
</reference>
<gene>
    <name evidence="1" type="ORF">V5F30_13250</name>
</gene>
<name>A0ABW6ZH81_9HYPH</name>
<evidence type="ECO:0000313" key="2">
    <source>
        <dbReference type="Proteomes" id="UP001604043"/>
    </source>
</evidence>
<dbReference type="RefSeq" id="WP_250167675.1">
    <property type="nucleotide sequence ID" value="NZ_JAMJXC010000014.1"/>
</dbReference>
<organism evidence="1 2">
    <name type="scientific">Xanthobacter aminoxidans</name>
    <dbReference type="NCBI Taxonomy" id="186280"/>
    <lineage>
        <taxon>Bacteria</taxon>
        <taxon>Pseudomonadati</taxon>
        <taxon>Pseudomonadota</taxon>
        <taxon>Alphaproteobacteria</taxon>
        <taxon>Hyphomicrobiales</taxon>
        <taxon>Xanthobacteraceae</taxon>
        <taxon>Xanthobacter</taxon>
    </lineage>
</organism>
<sequence>MQMKFGRRGTTILMFVTGFALTGCESLPAGMRAPMRPTTLVDYNLRLSYVDQQNGRTVTALPAASAASETATPQPSAFSGRYVPLIDWDILDFAQRSTANRDFVQDALMQRSDVLCEAFIDDLYVRVSHRKLFLGEIAMVASTVGAFAGGQAAQALNLVSALAQGTDTLSDSTLMQNQLVSLIANQIQANRTRIRDQIIANRKTATLADYSVALALRDAQSYHQACSFMSGVTSLAVTSNKPDAQAANAASVTPQAKAAEKLK</sequence>
<dbReference type="Proteomes" id="UP001604043">
    <property type="component" value="Unassembled WGS sequence"/>
</dbReference>
<evidence type="ECO:0008006" key="3">
    <source>
        <dbReference type="Google" id="ProtNLM"/>
    </source>
</evidence>
<protein>
    <recommendedName>
        <fullName evidence="3">Lipoprotein</fullName>
    </recommendedName>
</protein>
<evidence type="ECO:0000313" key="1">
    <source>
        <dbReference type="EMBL" id="MFG1253167.1"/>
    </source>
</evidence>